<name>A0ABN2B9D4_9MICO</name>
<reference evidence="1 2" key="1">
    <citation type="journal article" date="2019" name="Int. J. Syst. Evol. Microbiol.">
        <title>The Global Catalogue of Microorganisms (GCM) 10K type strain sequencing project: providing services to taxonomists for standard genome sequencing and annotation.</title>
        <authorList>
            <consortium name="The Broad Institute Genomics Platform"/>
            <consortium name="The Broad Institute Genome Sequencing Center for Infectious Disease"/>
            <person name="Wu L."/>
            <person name="Ma J."/>
        </authorList>
    </citation>
    <scope>NUCLEOTIDE SEQUENCE [LARGE SCALE GENOMIC DNA]</scope>
    <source>
        <strain evidence="1 2">JCM 14588</strain>
    </source>
</reference>
<gene>
    <name evidence="1" type="ORF">GCM10009762_08040</name>
</gene>
<dbReference type="Proteomes" id="UP001501288">
    <property type="component" value="Unassembled WGS sequence"/>
</dbReference>
<accession>A0ABN2B9D4</accession>
<organism evidence="1 2">
    <name type="scientific">Dermacoccus barathri</name>
    <dbReference type="NCBI Taxonomy" id="322601"/>
    <lineage>
        <taxon>Bacteria</taxon>
        <taxon>Bacillati</taxon>
        <taxon>Actinomycetota</taxon>
        <taxon>Actinomycetes</taxon>
        <taxon>Micrococcales</taxon>
        <taxon>Dermacoccaceae</taxon>
        <taxon>Dermacoccus</taxon>
    </lineage>
</organism>
<dbReference type="EMBL" id="BAAANV010000021">
    <property type="protein sequence ID" value="GAA1536560.1"/>
    <property type="molecule type" value="Genomic_DNA"/>
</dbReference>
<proteinExistence type="predicted"/>
<keyword evidence="2" id="KW-1185">Reference proteome</keyword>
<protein>
    <submittedName>
        <fullName evidence="1">Uncharacterized protein</fullName>
    </submittedName>
</protein>
<comment type="caution">
    <text evidence="1">The sequence shown here is derived from an EMBL/GenBank/DDBJ whole genome shotgun (WGS) entry which is preliminary data.</text>
</comment>
<evidence type="ECO:0000313" key="2">
    <source>
        <dbReference type="Proteomes" id="UP001501288"/>
    </source>
</evidence>
<sequence length="66" mass="7050">MHTHHAHDRSMNDIMIELGLDVGGESDVECAQESLRFAGRTADGVESSSPMTPAPRVVLATAESMP</sequence>
<evidence type="ECO:0000313" key="1">
    <source>
        <dbReference type="EMBL" id="GAA1536560.1"/>
    </source>
</evidence>